<evidence type="ECO:0000259" key="15">
    <source>
        <dbReference type="Pfam" id="PF08264"/>
    </source>
</evidence>
<evidence type="ECO:0000256" key="11">
    <source>
        <dbReference type="RuleBase" id="RU363035"/>
    </source>
</evidence>
<evidence type="ECO:0000256" key="10">
    <source>
        <dbReference type="ARBA" id="ARBA00048359"/>
    </source>
</evidence>
<dbReference type="InterPro" id="IPR002301">
    <property type="entry name" value="Ile-tRNA-ligase"/>
</dbReference>
<dbReference type="InterPro" id="IPR050081">
    <property type="entry name" value="Ile-tRNA_ligase"/>
</dbReference>
<dbReference type="InterPro" id="IPR013155">
    <property type="entry name" value="M/V/L/I-tRNA-synth_anticd-bd"/>
</dbReference>
<keyword evidence="6 11" id="KW-0067">ATP-binding</keyword>
<evidence type="ECO:0000256" key="6">
    <source>
        <dbReference type="ARBA" id="ARBA00022840"/>
    </source>
</evidence>
<dbReference type="AlphaFoldDB" id="A0AAV9IYQ2"/>
<evidence type="ECO:0000259" key="13">
    <source>
        <dbReference type="Pfam" id="PF00133"/>
    </source>
</evidence>
<dbReference type="InterPro" id="IPR010663">
    <property type="entry name" value="Znf_FPG/IleRS"/>
</dbReference>
<comment type="subcellular location">
    <subcellularLocation>
        <location evidence="1">Mitochondrion</location>
    </subcellularLocation>
</comment>
<dbReference type="InterPro" id="IPR009080">
    <property type="entry name" value="tRNAsynth_Ia_anticodon-bd"/>
</dbReference>
<feature type="domain" description="Zinc finger FPG/IleRS-type" evidence="14">
    <location>
        <begin position="1045"/>
        <end position="1072"/>
    </location>
</feature>
<dbReference type="PANTHER" id="PTHR42765:SF1">
    <property type="entry name" value="ISOLEUCINE--TRNA LIGASE, MITOCHONDRIAL"/>
    <property type="match status" value="1"/>
</dbReference>
<dbReference type="HAMAP" id="MF_02002">
    <property type="entry name" value="Ile_tRNA_synth_type1"/>
    <property type="match status" value="1"/>
</dbReference>
<dbReference type="GO" id="GO:0005524">
    <property type="term" value="F:ATP binding"/>
    <property type="evidence" value="ECO:0007669"/>
    <property type="project" value="UniProtKB-KW"/>
</dbReference>
<proteinExistence type="inferred from homology"/>
<keyword evidence="8 11" id="KW-0030">Aminoacyl-tRNA synthetase</keyword>
<dbReference type="InterPro" id="IPR033708">
    <property type="entry name" value="Anticodon_Ile_BEm"/>
</dbReference>
<dbReference type="GO" id="GO:0004822">
    <property type="term" value="F:isoleucine-tRNA ligase activity"/>
    <property type="evidence" value="ECO:0007669"/>
    <property type="project" value="UniProtKB-EC"/>
</dbReference>
<dbReference type="InterPro" id="IPR009008">
    <property type="entry name" value="Val/Leu/Ile-tRNA-synth_edit"/>
</dbReference>
<evidence type="ECO:0000313" key="16">
    <source>
        <dbReference type="EMBL" id="KAK4537374.1"/>
    </source>
</evidence>
<dbReference type="FunFam" id="1.10.730.20:FF:000001">
    <property type="entry name" value="Isoleucine--tRNA ligase"/>
    <property type="match status" value="1"/>
</dbReference>
<dbReference type="PANTHER" id="PTHR42765">
    <property type="entry name" value="SOLEUCYL-TRNA SYNTHETASE"/>
    <property type="match status" value="1"/>
</dbReference>
<feature type="compositionally biased region" description="Basic and acidic residues" evidence="12">
    <location>
        <begin position="89"/>
        <end position="103"/>
    </location>
</feature>
<dbReference type="FunFam" id="3.40.50.620:FF:000111">
    <property type="entry name" value="Mitochondrial isoleucyl-tRNA synthetase"/>
    <property type="match status" value="1"/>
</dbReference>
<dbReference type="CDD" id="cd00818">
    <property type="entry name" value="IleRS_core"/>
    <property type="match status" value="1"/>
</dbReference>
<dbReference type="Gene3D" id="1.10.730.20">
    <property type="match status" value="1"/>
</dbReference>
<dbReference type="EC" id="6.1.1.5" evidence="3"/>
<feature type="domain" description="Aminoacyl-tRNA synthetase class Ia" evidence="13">
    <location>
        <begin position="149"/>
        <end position="777"/>
    </location>
</feature>
<feature type="domain" description="Methionyl/Valyl/Leucyl/Isoleucyl-tRNA synthetase anticodon-binding" evidence="15">
    <location>
        <begin position="822"/>
        <end position="985"/>
    </location>
</feature>
<dbReference type="SUPFAM" id="SSF47323">
    <property type="entry name" value="Anticodon-binding domain of a subclass of class I aminoacyl-tRNA synthetases"/>
    <property type="match status" value="1"/>
</dbReference>
<accession>A0AAV9IYQ2</accession>
<evidence type="ECO:0000256" key="5">
    <source>
        <dbReference type="ARBA" id="ARBA00022741"/>
    </source>
</evidence>
<dbReference type="PRINTS" id="PR00984">
    <property type="entry name" value="TRNASYNTHILE"/>
</dbReference>
<evidence type="ECO:0000256" key="2">
    <source>
        <dbReference type="ARBA" id="ARBA00005594"/>
    </source>
</evidence>
<evidence type="ECO:0000256" key="9">
    <source>
        <dbReference type="ARBA" id="ARBA00032665"/>
    </source>
</evidence>
<organism evidence="16 17">
    <name type="scientific">Cyanidium caldarium</name>
    <name type="common">Red alga</name>
    <dbReference type="NCBI Taxonomy" id="2771"/>
    <lineage>
        <taxon>Eukaryota</taxon>
        <taxon>Rhodophyta</taxon>
        <taxon>Bangiophyceae</taxon>
        <taxon>Cyanidiales</taxon>
        <taxon>Cyanidiaceae</taxon>
        <taxon>Cyanidium</taxon>
    </lineage>
</organism>
<dbReference type="InterPro" id="IPR001412">
    <property type="entry name" value="aa-tRNA-synth_I_CS"/>
</dbReference>
<dbReference type="NCBIfam" id="TIGR00392">
    <property type="entry name" value="ileS"/>
    <property type="match status" value="1"/>
</dbReference>
<dbReference type="InterPro" id="IPR002300">
    <property type="entry name" value="aa-tRNA-synth_Ia"/>
</dbReference>
<comment type="caution">
    <text evidence="16">The sequence shown here is derived from an EMBL/GenBank/DDBJ whole genome shotgun (WGS) entry which is preliminary data.</text>
</comment>
<protein>
    <recommendedName>
        <fullName evidence="3">isoleucine--tRNA ligase</fullName>
        <ecNumber evidence="3">6.1.1.5</ecNumber>
    </recommendedName>
    <alternativeName>
        <fullName evidence="9">Isoleucyl-tRNA synthetase</fullName>
    </alternativeName>
</protein>
<dbReference type="GO" id="GO:0006428">
    <property type="term" value="P:isoleucyl-tRNA aminoacylation"/>
    <property type="evidence" value="ECO:0007669"/>
    <property type="project" value="InterPro"/>
</dbReference>
<keyword evidence="17" id="KW-1185">Reference proteome</keyword>
<dbReference type="GO" id="GO:0032543">
    <property type="term" value="P:mitochondrial translation"/>
    <property type="evidence" value="ECO:0007669"/>
    <property type="project" value="TreeGrafter"/>
</dbReference>
<sequence>MSSERPHGRWLAPFGFVGGVRAGGRLLGPEWGRLRAGVLRTGVDGCGCALRQSQRWWWWLPLTSRSVIGGRSGRSPASPRPLSCSIAQESKDAGSRRDRPEGKRGKKAAAGDTGDGVAEDAEGAPYRHTVNLPVTSFDQRANAVVREPQIQQFWAEHRVFERLAASRLAEATFVLHDGPPYANGALHIGHALNKILKDIINRYQILRGKRVHFLPGWDCHGLPIELRALQSLSKKEKASLTPMLIRQVAERFALDAVQEQRASFQRYGVWAAWERPYLTLDPAYEAAQIQVFGEMFLKGFIYRGRKPVHWSPSSRTALAEAELEYPEGHVSRSLYAAFEVVQPSERARALLQGRSASVAVWTTTPWTIPANRAVAVNPALEYQVVEAAMPQRRVLIVATSLVETLSAKWGTVLRLLGTLRGADLIGTTYRHPLYPQLILRVVLGGDYVTTDAGTGLVHTAPGHGTEDFAVGQRESLEVFSPVDDAGRFTAEAGEALAGLSVLGEGNAKVIAELQACGALLLEEPYEHKYPYDWRTKKPTIFRATDQWFASIEPFRQQALRAVAQVQWIPPAGAARMRGMIESRSEWCISRQRAWGVPIPVFFDEATGEPVVDADILQHVQSVFAQHGSSAWWTLSVDDLLPPHSPHRGRALRRGTDTMDVWFDSGTSWAAALRDASASEGEAAPKVDLYLEGSDQHRGWFQSSLLTSVATRGTAPYRAVLTHGFVLDEKGMKMSKSVGNVVDPMEIIVGGADAKKKPPYGADVLRLWVSSVDYSSDVLIGPTILRQVADIYRKLRNTLRYMAGNLYDFEAGAVAYADLPSLDRYMLRRASQVMRQVQEAYDEYAFYRVFQTLQRFAVVDLSNFYLDIAKDRCYVAVPSEPRRRSCQLVMHAVVRDMARALAPILPHTAEDLWQSLRRGGGDAEAGAGSSIFEHGWLQHVTQAPGDASEDAVWDTVRGVRDVVNKALEGARSAGEIGASLEAHVVIRPGSAAVAECLRQCDRGNGVDELRYLFIVSQVTLEPALPEKVPLAAALEATEVSVRRADGHKCVRCWNYSVRVGEHATHPRLCERCVESVQRLGA</sequence>
<dbReference type="Pfam" id="PF00133">
    <property type="entry name" value="tRNA-synt_1"/>
    <property type="match status" value="1"/>
</dbReference>
<evidence type="ECO:0000256" key="4">
    <source>
        <dbReference type="ARBA" id="ARBA00022598"/>
    </source>
</evidence>
<dbReference type="Gene3D" id="3.90.740.10">
    <property type="entry name" value="Valyl/Leucyl/Isoleucyl-tRNA synthetase, editing domain"/>
    <property type="match status" value="1"/>
</dbReference>
<evidence type="ECO:0000256" key="3">
    <source>
        <dbReference type="ARBA" id="ARBA00013165"/>
    </source>
</evidence>
<dbReference type="GO" id="GO:0000049">
    <property type="term" value="F:tRNA binding"/>
    <property type="evidence" value="ECO:0007669"/>
    <property type="project" value="InterPro"/>
</dbReference>
<gene>
    <name evidence="16" type="ORF">CDCA_CDCA12G3399</name>
</gene>
<dbReference type="CDD" id="cd07960">
    <property type="entry name" value="Anticodon_Ia_Ile_BEm"/>
    <property type="match status" value="1"/>
</dbReference>
<dbReference type="SUPFAM" id="SSF50677">
    <property type="entry name" value="ValRS/IleRS/LeuRS editing domain"/>
    <property type="match status" value="1"/>
</dbReference>
<dbReference type="Pfam" id="PF06827">
    <property type="entry name" value="zf-FPG_IleRS"/>
    <property type="match status" value="1"/>
</dbReference>
<evidence type="ECO:0000256" key="7">
    <source>
        <dbReference type="ARBA" id="ARBA00022917"/>
    </source>
</evidence>
<keyword evidence="4 11" id="KW-0436">Ligase</keyword>
<comment type="similarity">
    <text evidence="2 11">Belongs to the class-I aminoacyl-tRNA synthetase family.</text>
</comment>
<name>A0AAV9IYQ2_CYACA</name>
<reference evidence="16 17" key="1">
    <citation type="submission" date="2022-07" db="EMBL/GenBank/DDBJ databases">
        <title>Genome-wide signatures of adaptation to extreme environments.</title>
        <authorList>
            <person name="Cho C.H."/>
            <person name="Yoon H.S."/>
        </authorList>
    </citation>
    <scope>NUCLEOTIDE SEQUENCE [LARGE SCALE GENOMIC DNA]</scope>
    <source>
        <strain evidence="16 17">DBV 063 E5</strain>
    </source>
</reference>
<evidence type="ECO:0000256" key="8">
    <source>
        <dbReference type="ARBA" id="ARBA00023146"/>
    </source>
</evidence>
<keyword evidence="7 11" id="KW-0648">Protein biosynthesis</keyword>
<dbReference type="GO" id="GO:0005739">
    <property type="term" value="C:mitochondrion"/>
    <property type="evidence" value="ECO:0007669"/>
    <property type="project" value="UniProtKB-SubCell"/>
</dbReference>
<dbReference type="PROSITE" id="PS00178">
    <property type="entry name" value="AA_TRNA_LIGASE_I"/>
    <property type="match status" value="1"/>
</dbReference>
<dbReference type="SUPFAM" id="SSF52374">
    <property type="entry name" value="Nucleotidylyl transferase"/>
    <property type="match status" value="1"/>
</dbReference>
<feature type="region of interest" description="Disordered" evidence="12">
    <location>
        <begin position="69"/>
        <end position="122"/>
    </location>
</feature>
<evidence type="ECO:0000313" key="17">
    <source>
        <dbReference type="Proteomes" id="UP001301350"/>
    </source>
</evidence>
<evidence type="ECO:0000259" key="14">
    <source>
        <dbReference type="Pfam" id="PF06827"/>
    </source>
</evidence>
<keyword evidence="5 11" id="KW-0547">Nucleotide-binding</keyword>
<dbReference type="EMBL" id="JANCYW010000012">
    <property type="protein sequence ID" value="KAK4537374.1"/>
    <property type="molecule type" value="Genomic_DNA"/>
</dbReference>
<dbReference type="Pfam" id="PF08264">
    <property type="entry name" value="Anticodon_1"/>
    <property type="match status" value="1"/>
</dbReference>
<dbReference type="InterPro" id="IPR014729">
    <property type="entry name" value="Rossmann-like_a/b/a_fold"/>
</dbReference>
<dbReference type="Gene3D" id="1.10.10.830">
    <property type="entry name" value="Ile-tRNA synthetase CP2 domain-like"/>
    <property type="match status" value="1"/>
</dbReference>
<evidence type="ECO:0000256" key="12">
    <source>
        <dbReference type="SAM" id="MobiDB-lite"/>
    </source>
</evidence>
<evidence type="ECO:0000256" key="1">
    <source>
        <dbReference type="ARBA" id="ARBA00004173"/>
    </source>
</evidence>
<dbReference type="Gene3D" id="3.40.50.620">
    <property type="entry name" value="HUPs"/>
    <property type="match status" value="2"/>
</dbReference>
<dbReference type="GO" id="GO:0002161">
    <property type="term" value="F:aminoacyl-tRNA deacylase activity"/>
    <property type="evidence" value="ECO:0007669"/>
    <property type="project" value="InterPro"/>
</dbReference>
<comment type="catalytic activity">
    <reaction evidence="10">
        <text>tRNA(Ile) + L-isoleucine + ATP = L-isoleucyl-tRNA(Ile) + AMP + diphosphate</text>
        <dbReference type="Rhea" id="RHEA:11060"/>
        <dbReference type="Rhea" id="RHEA-COMP:9666"/>
        <dbReference type="Rhea" id="RHEA-COMP:9695"/>
        <dbReference type="ChEBI" id="CHEBI:30616"/>
        <dbReference type="ChEBI" id="CHEBI:33019"/>
        <dbReference type="ChEBI" id="CHEBI:58045"/>
        <dbReference type="ChEBI" id="CHEBI:78442"/>
        <dbReference type="ChEBI" id="CHEBI:78528"/>
        <dbReference type="ChEBI" id="CHEBI:456215"/>
        <dbReference type="EC" id="6.1.1.5"/>
    </reaction>
</comment>
<dbReference type="Proteomes" id="UP001301350">
    <property type="component" value="Unassembled WGS sequence"/>
</dbReference>
<dbReference type="InterPro" id="IPR023585">
    <property type="entry name" value="Ile-tRNA-ligase_type1"/>
</dbReference>